<dbReference type="InterPro" id="IPR036388">
    <property type="entry name" value="WH-like_DNA-bd_sf"/>
</dbReference>
<dbReference type="GO" id="GO:0000981">
    <property type="term" value="F:DNA-binding transcription factor activity, RNA polymerase II-specific"/>
    <property type="evidence" value="ECO:0007669"/>
    <property type="project" value="TreeGrafter"/>
</dbReference>
<dbReference type="GO" id="GO:0043565">
    <property type="term" value="F:sequence-specific DNA binding"/>
    <property type="evidence" value="ECO:0007669"/>
    <property type="project" value="InterPro"/>
</dbReference>
<dbReference type="PANTHER" id="PTHR11849">
    <property type="entry name" value="ETS"/>
    <property type="match status" value="1"/>
</dbReference>
<evidence type="ECO:0000313" key="6">
    <source>
        <dbReference type="Proteomes" id="UP000549394"/>
    </source>
</evidence>
<dbReference type="Pfam" id="PF00178">
    <property type="entry name" value="Ets"/>
    <property type="match status" value="1"/>
</dbReference>
<gene>
    <name evidence="5" type="ORF">DGYR_LOCUS4531</name>
</gene>
<reference evidence="5 6" key="1">
    <citation type="submission" date="2020-08" db="EMBL/GenBank/DDBJ databases">
        <authorList>
            <person name="Hejnol A."/>
        </authorList>
    </citation>
    <scope>NUCLEOTIDE SEQUENCE [LARGE SCALE GENOMIC DNA]</scope>
</reference>
<evidence type="ECO:0000259" key="4">
    <source>
        <dbReference type="PROSITE" id="PS50061"/>
    </source>
</evidence>
<dbReference type="Proteomes" id="UP000549394">
    <property type="component" value="Unassembled WGS sequence"/>
</dbReference>
<dbReference type="GO" id="GO:0030154">
    <property type="term" value="P:cell differentiation"/>
    <property type="evidence" value="ECO:0007669"/>
    <property type="project" value="TreeGrafter"/>
</dbReference>
<comment type="similarity">
    <text evidence="1 3">Belongs to the ETS family.</text>
</comment>
<dbReference type="SMART" id="SM00413">
    <property type="entry name" value="ETS"/>
    <property type="match status" value="1"/>
</dbReference>
<keyword evidence="3" id="KW-0539">Nucleus</keyword>
<dbReference type="PROSITE" id="PS50061">
    <property type="entry name" value="ETS_DOMAIN_3"/>
    <property type="match status" value="1"/>
</dbReference>
<dbReference type="SUPFAM" id="SSF46785">
    <property type="entry name" value="Winged helix' DNA-binding domain"/>
    <property type="match status" value="1"/>
</dbReference>
<keyword evidence="2 3" id="KW-0238">DNA-binding</keyword>
<evidence type="ECO:0000256" key="3">
    <source>
        <dbReference type="RuleBase" id="RU004019"/>
    </source>
</evidence>
<name>A0A7I8VK70_9ANNE</name>
<dbReference type="EMBL" id="CAJFCJ010000006">
    <property type="protein sequence ID" value="CAD5115837.1"/>
    <property type="molecule type" value="Genomic_DNA"/>
</dbReference>
<proteinExistence type="inferred from homology"/>
<dbReference type="Gene3D" id="1.10.10.10">
    <property type="entry name" value="Winged helix-like DNA-binding domain superfamily/Winged helix DNA-binding domain"/>
    <property type="match status" value="1"/>
</dbReference>
<sequence length="138" mass="16144">METRQPPSYVDHLFQTCKNDLEKYDIEEIVGLIDELEGDFNTGNISKTIGIPRTGPIQLWQYLIDLLNNPSDYSDLIEWEGNSGQFRIKKPSKLAELWGVQKRRPNMTYDKLSRALRYYYDKLILSKDLRDGEEKNAI</sequence>
<dbReference type="GO" id="GO:0005634">
    <property type="term" value="C:nucleus"/>
    <property type="evidence" value="ECO:0007669"/>
    <property type="project" value="UniProtKB-SubCell"/>
</dbReference>
<evidence type="ECO:0000256" key="1">
    <source>
        <dbReference type="ARBA" id="ARBA00005562"/>
    </source>
</evidence>
<evidence type="ECO:0000313" key="5">
    <source>
        <dbReference type="EMBL" id="CAD5115837.1"/>
    </source>
</evidence>
<comment type="subcellular location">
    <subcellularLocation>
        <location evidence="3">Nucleus</location>
    </subcellularLocation>
</comment>
<organism evidence="5 6">
    <name type="scientific">Dimorphilus gyrociliatus</name>
    <dbReference type="NCBI Taxonomy" id="2664684"/>
    <lineage>
        <taxon>Eukaryota</taxon>
        <taxon>Metazoa</taxon>
        <taxon>Spiralia</taxon>
        <taxon>Lophotrochozoa</taxon>
        <taxon>Annelida</taxon>
        <taxon>Polychaeta</taxon>
        <taxon>Polychaeta incertae sedis</taxon>
        <taxon>Dinophilidae</taxon>
        <taxon>Dimorphilus</taxon>
    </lineage>
</organism>
<feature type="domain" description="ETS" evidence="4">
    <location>
        <begin position="57"/>
        <end position="127"/>
    </location>
</feature>
<comment type="caution">
    <text evidence="5">The sequence shown here is derived from an EMBL/GenBank/DDBJ whole genome shotgun (WGS) entry which is preliminary data.</text>
</comment>
<accession>A0A7I8VK70</accession>
<evidence type="ECO:0000256" key="2">
    <source>
        <dbReference type="ARBA" id="ARBA00023125"/>
    </source>
</evidence>
<dbReference type="InterPro" id="IPR000418">
    <property type="entry name" value="Ets_dom"/>
</dbReference>
<dbReference type="InterPro" id="IPR046328">
    <property type="entry name" value="ETS_fam"/>
</dbReference>
<dbReference type="PRINTS" id="PR00454">
    <property type="entry name" value="ETSDOMAIN"/>
</dbReference>
<dbReference type="PROSITE" id="PS00346">
    <property type="entry name" value="ETS_DOMAIN_2"/>
    <property type="match status" value="1"/>
</dbReference>
<dbReference type="OrthoDB" id="10067219at2759"/>
<dbReference type="InterPro" id="IPR036390">
    <property type="entry name" value="WH_DNA-bd_sf"/>
</dbReference>
<protein>
    <submittedName>
        <fullName evidence="5">DgyrCDS4775</fullName>
    </submittedName>
</protein>
<keyword evidence="6" id="KW-1185">Reference proteome</keyword>
<dbReference type="AlphaFoldDB" id="A0A7I8VK70"/>